<feature type="transmembrane region" description="Helical" evidence="2">
    <location>
        <begin position="43"/>
        <end position="65"/>
    </location>
</feature>
<keyword evidence="2" id="KW-0812">Transmembrane</keyword>
<sequence>MNILGLLIFVGMIVLGVFTLANWGALSAPTALSFVAFSLEAPLGLVLLAVILMFVALFTAYVLILRTAMLMDAHRYAKELQAQQQLAEKAEASRLNDLRSQLDHEFAQLKETSEKSRTDLSTRIDGMEQGMLNAIEESNRILSAYVGEVEDKLDRSLASPVSDKPA</sequence>
<evidence type="ECO:0000313" key="4">
    <source>
        <dbReference type="Proteomes" id="UP000483432"/>
    </source>
</evidence>
<keyword evidence="2" id="KW-1133">Transmembrane helix</keyword>
<accession>A0A7C9NSL8</accession>
<dbReference type="EMBL" id="JAAFGW010000006">
    <property type="protein sequence ID" value="NDP46920.1"/>
    <property type="molecule type" value="Genomic_DNA"/>
</dbReference>
<evidence type="ECO:0000256" key="2">
    <source>
        <dbReference type="SAM" id="Phobius"/>
    </source>
</evidence>
<feature type="coiled-coil region" evidence="1">
    <location>
        <begin position="73"/>
        <end position="115"/>
    </location>
</feature>
<keyword evidence="2" id="KW-0472">Membrane</keyword>
<protein>
    <submittedName>
        <fullName evidence="3">LapA family protein</fullName>
    </submittedName>
</protein>
<comment type="caution">
    <text evidence="3">The sequence shown here is derived from an EMBL/GenBank/DDBJ whole genome shotgun (WGS) entry which is preliminary data.</text>
</comment>
<reference evidence="3 4" key="1">
    <citation type="submission" date="2019-09" db="EMBL/GenBank/DDBJ databases">
        <title>H2 Metabolism Revealed by Metagenomic Analysis in Subglacial Sediment of East Antarctica.</title>
        <authorList>
            <person name="Yang Z."/>
            <person name="Zhang Y."/>
            <person name="Lv Y."/>
            <person name="Yan W."/>
            <person name="Xiao X."/>
            <person name="Sun B."/>
            <person name="Ma H."/>
        </authorList>
    </citation>
    <scope>NUCLEOTIDE SEQUENCE [LARGE SCALE GENOMIC DNA]</scope>
    <source>
        <strain evidence="3">Bin2_2</strain>
    </source>
</reference>
<organism evidence="3 4">
    <name type="scientific">Sulfuriferula multivorans</name>
    <dbReference type="NCBI Taxonomy" id="1559896"/>
    <lineage>
        <taxon>Bacteria</taxon>
        <taxon>Pseudomonadati</taxon>
        <taxon>Pseudomonadota</taxon>
        <taxon>Betaproteobacteria</taxon>
        <taxon>Nitrosomonadales</taxon>
        <taxon>Sulfuricellaceae</taxon>
        <taxon>Sulfuriferula</taxon>
    </lineage>
</organism>
<evidence type="ECO:0000313" key="3">
    <source>
        <dbReference type="EMBL" id="NDP46920.1"/>
    </source>
</evidence>
<proteinExistence type="predicted"/>
<name>A0A7C9NSL8_9PROT</name>
<dbReference type="Proteomes" id="UP000483432">
    <property type="component" value="Unassembled WGS sequence"/>
</dbReference>
<gene>
    <name evidence="3" type="ORF">GZ085_00750</name>
</gene>
<keyword evidence="1" id="KW-0175">Coiled coil</keyword>
<dbReference type="AlphaFoldDB" id="A0A7C9NSL8"/>
<evidence type="ECO:0000256" key="1">
    <source>
        <dbReference type="SAM" id="Coils"/>
    </source>
</evidence>